<dbReference type="GO" id="GO:0003908">
    <property type="term" value="F:methylated-DNA-[protein]-cysteine S-methyltransferase activity"/>
    <property type="evidence" value="ECO:0007669"/>
    <property type="project" value="InterPro"/>
</dbReference>
<dbReference type="PANTHER" id="PTHR10815">
    <property type="entry name" value="METHYLATED-DNA--PROTEIN-CYSTEINE METHYLTRANSFERASE"/>
    <property type="match status" value="1"/>
</dbReference>
<dbReference type="SUPFAM" id="SSF53155">
    <property type="entry name" value="Methylated DNA-protein cysteine methyltransferase domain"/>
    <property type="match status" value="1"/>
</dbReference>
<keyword evidence="3" id="KW-1185">Reference proteome</keyword>
<reference evidence="2 3" key="1">
    <citation type="submission" date="2020-12" db="EMBL/GenBank/DDBJ databases">
        <title>Complete genome sequence of Mycobacterium heckeshornense JCM 15655T, closely related to a pathogenic non-tuberculous mycobacterial species Mycobacterium xenopi.</title>
        <authorList>
            <person name="Yoshida M."/>
            <person name="Fukano H."/>
            <person name="Asakura T."/>
            <person name="Suzuki M."/>
            <person name="Hoshino Y."/>
        </authorList>
    </citation>
    <scope>NUCLEOTIDE SEQUENCE [LARGE SCALE GENOMIC DNA]</scope>
    <source>
        <strain evidence="2 3">JCM 15655</strain>
    </source>
</reference>
<organism evidence="2 3">
    <name type="scientific">Mycobacterium heckeshornense</name>
    <dbReference type="NCBI Taxonomy" id="110505"/>
    <lineage>
        <taxon>Bacteria</taxon>
        <taxon>Bacillati</taxon>
        <taxon>Actinomycetota</taxon>
        <taxon>Actinomycetes</taxon>
        <taxon>Mycobacteriales</taxon>
        <taxon>Mycobacteriaceae</taxon>
        <taxon>Mycobacterium</taxon>
    </lineage>
</organism>
<dbReference type="AlphaFoldDB" id="A0A7R7GT32"/>
<dbReference type="InterPro" id="IPR008332">
    <property type="entry name" value="MethylG_MeTrfase_N"/>
</dbReference>
<evidence type="ECO:0000259" key="1">
    <source>
        <dbReference type="Pfam" id="PF02870"/>
    </source>
</evidence>
<dbReference type="InterPro" id="IPR036631">
    <property type="entry name" value="MGMT_N_sf"/>
</dbReference>
<dbReference type="EMBL" id="AP024237">
    <property type="protein sequence ID" value="BCO35100.1"/>
    <property type="molecule type" value="Genomic_DNA"/>
</dbReference>
<feature type="domain" description="Methylguanine DNA methyltransferase ribonuclease-like" evidence="1">
    <location>
        <begin position="2"/>
        <end position="71"/>
    </location>
</feature>
<evidence type="ECO:0000313" key="2">
    <source>
        <dbReference type="EMBL" id="BCO35100.1"/>
    </source>
</evidence>
<dbReference type="Pfam" id="PF02870">
    <property type="entry name" value="Methyltransf_1N"/>
    <property type="match status" value="1"/>
</dbReference>
<gene>
    <name evidence="2" type="ORF">MHEC_15330</name>
</gene>
<dbReference type="GO" id="GO:0006281">
    <property type="term" value="P:DNA repair"/>
    <property type="evidence" value="ECO:0007669"/>
    <property type="project" value="InterPro"/>
</dbReference>
<proteinExistence type="predicted"/>
<dbReference type="PANTHER" id="PTHR10815:SF5">
    <property type="entry name" value="METHYLATED-DNA--PROTEIN-CYSTEINE METHYLTRANSFERASE"/>
    <property type="match status" value="1"/>
</dbReference>
<dbReference type="Gene3D" id="3.30.160.70">
    <property type="entry name" value="Methylated DNA-protein cysteine methyltransferase domain"/>
    <property type="match status" value="1"/>
</dbReference>
<evidence type="ECO:0000313" key="3">
    <source>
        <dbReference type="Proteomes" id="UP000595446"/>
    </source>
</evidence>
<dbReference type="Proteomes" id="UP000595446">
    <property type="component" value="Chromosome"/>
</dbReference>
<sequence>MILYRTVDSPIGPLTLAGRGPILTQLRMVNQTAGPNRAQWVSDDRAFPDVVEQLEAYFAGQRTTFDIQLELRGSQFQRQVWEALLTIPYGETSGESPILSPPGSRVGFCCSGFS</sequence>
<name>A0A7R7GT32_9MYCO</name>
<accession>A0A7R7GT32</accession>
<protein>
    <recommendedName>
        <fullName evidence="1">Methylguanine DNA methyltransferase ribonuclease-like domain-containing protein</fullName>
    </recommendedName>
</protein>